<protein>
    <submittedName>
        <fullName evidence="2">Right-handed parallel beta-helix repeat-containing protein</fullName>
    </submittedName>
</protein>
<proteinExistence type="predicted"/>
<accession>A0A956M2G8</accession>
<dbReference type="AlphaFoldDB" id="A0A956M2G8"/>
<dbReference type="Pfam" id="PF13229">
    <property type="entry name" value="Beta_helix"/>
    <property type="match status" value="1"/>
</dbReference>
<organism evidence="2 3">
    <name type="scientific">Eiseniibacteriota bacterium</name>
    <dbReference type="NCBI Taxonomy" id="2212470"/>
    <lineage>
        <taxon>Bacteria</taxon>
        <taxon>Candidatus Eiseniibacteriota</taxon>
    </lineage>
</organism>
<dbReference type="SUPFAM" id="SSF51126">
    <property type="entry name" value="Pectin lyase-like"/>
    <property type="match status" value="1"/>
</dbReference>
<sequence length="598" mass="61808">MPIHVPADQTTLQAGLDAASSGDTVLVAPGVYSGPGNHILSFQGKDLVLLSEGGRDVTTIDCEGAYRGFVFQNGESRAAVVDGFTIDDARAPNAPGEEFRGGGALIDGASPTFLRCRFVRCGPGDDGLDTAGSLFATNGSVRLAECEILQSDGGFEGNGASTVLVYGGLIEDCLFRDCVGAAAVYSGSEVLRCRFLSNYALDRAAALAAYQSNVKDCEFRNNTTESFFGSAPAFGGAVVVSSSTVTDCRFTQNRVEGYGGALGASNGAVVSRCEFRANTAGFFFFGAPDYGGGAVCCLGTSVVDRCLFSGNVAYARGGALLTRNGVTQATQCTFAANEANSFGVPGRGGALSIDGGTLLVERSIIWDNCADVSANTAWVGTGASLSIDCADLSELDFDGPGTWTLGSDVFTEDPFFCAPLTCTSAPTEGGDYGLASNSPCIAPDNGCAPFLGAFEGSACSAVGACCLPDLQCQILSEDDCFDRGYFQGVGIPCEPDPCDPASADIDTSERTSVSVLGNPASGHVVFAIDATTSGPAEIRIYDVAGRAIDRLQHDLSAGRNEIVWRRPNLTGGAVARGVYLYEATASGLRFSGRFQLIP</sequence>
<dbReference type="InterPro" id="IPR039448">
    <property type="entry name" value="Beta_helix"/>
</dbReference>
<comment type="caution">
    <text evidence="2">The sequence shown here is derived from an EMBL/GenBank/DDBJ whole genome shotgun (WGS) entry which is preliminary data.</text>
</comment>
<evidence type="ECO:0000313" key="2">
    <source>
        <dbReference type="EMBL" id="MCA9728631.1"/>
    </source>
</evidence>
<gene>
    <name evidence="2" type="ORF">KC729_13160</name>
</gene>
<dbReference type="InterPro" id="IPR012334">
    <property type="entry name" value="Pectin_lyas_fold"/>
</dbReference>
<dbReference type="Gene3D" id="2.160.20.10">
    <property type="entry name" value="Single-stranded right-handed beta-helix, Pectin lyase-like"/>
    <property type="match status" value="1"/>
</dbReference>
<dbReference type="EMBL" id="JAGQHR010000435">
    <property type="protein sequence ID" value="MCA9728631.1"/>
    <property type="molecule type" value="Genomic_DNA"/>
</dbReference>
<reference evidence="2" key="1">
    <citation type="submission" date="2020-04" db="EMBL/GenBank/DDBJ databases">
        <authorList>
            <person name="Zhang T."/>
        </authorList>
    </citation>
    <scope>NUCLEOTIDE SEQUENCE</scope>
    <source>
        <strain evidence="2">HKST-UBA01</strain>
    </source>
</reference>
<dbReference type="PANTHER" id="PTHR11319">
    <property type="entry name" value="G PROTEIN-COUPLED RECEPTOR-RELATED"/>
    <property type="match status" value="1"/>
</dbReference>
<dbReference type="InterPro" id="IPR011050">
    <property type="entry name" value="Pectin_lyase_fold/virulence"/>
</dbReference>
<dbReference type="PANTHER" id="PTHR11319:SF35">
    <property type="entry name" value="OUTER MEMBRANE PROTEIN PMPC-RELATED"/>
    <property type="match status" value="1"/>
</dbReference>
<reference evidence="2" key="2">
    <citation type="journal article" date="2021" name="Microbiome">
        <title>Successional dynamics and alternative stable states in a saline activated sludge microbial community over 9 years.</title>
        <authorList>
            <person name="Wang Y."/>
            <person name="Ye J."/>
            <person name="Ju F."/>
            <person name="Liu L."/>
            <person name="Boyd J.A."/>
            <person name="Deng Y."/>
            <person name="Parks D.H."/>
            <person name="Jiang X."/>
            <person name="Yin X."/>
            <person name="Woodcroft B.J."/>
            <person name="Tyson G.W."/>
            <person name="Hugenholtz P."/>
            <person name="Polz M.F."/>
            <person name="Zhang T."/>
        </authorList>
    </citation>
    <scope>NUCLEOTIDE SEQUENCE</scope>
    <source>
        <strain evidence="2">HKST-UBA01</strain>
    </source>
</reference>
<dbReference type="Gene3D" id="2.60.40.4070">
    <property type="match status" value="1"/>
</dbReference>
<name>A0A956M2G8_UNCEI</name>
<feature type="domain" description="Right handed beta helix" evidence="1">
    <location>
        <begin position="192"/>
        <end position="355"/>
    </location>
</feature>
<dbReference type="Proteomes" id="UP000697710">
    <property type="component" value="Unassembled WGS sequence"/>
</dbReference>
<evidence type="ECO:0000259" key="1">
    <source>
        <dbReference type="Pfam" id="PF13229"/>
    </source>
</evidence>
<evidence type="ECO:0000313" key="3">
    <source>
        <dbReference type="Proteomes" id="UP000697710"/>
    </source>
</evidence>